<proteinExistence type="predicted"/>
<dbReference type="RefSeq" id="WP_432419992.1">
    <property type="nucleotide sequence ID" value="NZ_SMAR01000007.1"/>
</dbReference>
<dbReference type="Proteomes" id="UP000295097">
    <property type="component" value="Unassembled WGS sequence"/>
</dbReference>
<organism evidence="1 2">
    <name type="scientific">Martelella mediterranea</name>
    <dbReference type="NCBI Taxonomy" id="293089"/>
    <lineage>
        <taxon>Bacteria</taxon>
        <taxon>Pseudomonadati</taxon>
        <taxon>Pseudomonadota</taxon>
        <taxon>Alphaproteobacteria</taxon>
        <taxon>Hyphomicrobiales</taxon>
        <taxon>Aurantimonadaceae</taxon>
        <taxon>Martelella</taxon>
    </lineage>
</organism>
<reference evidence="1 2" key="1">
    <citation type="submission" date="2019-03" db="EMBL/GenBank/DDBJ databases">
        <title>Freshwater and sediment microbial communities from various areas in North America, analyzing microbe dynamics in response to fracking.</title>
        <authorList>
            <person name="Lamendella R."/>
        </authorList>
    </citation>
    <scope>NUCLEOTIDE SEQUENCE [LARGE SCALE GENOMIC DNA]</scope>
    <source>
        <strain evidence="1 2">175.2</strain>
    </source>
</reference>
<keyword evidence="2" id="KW-1185">Reference proteome</keyword>
<evidence type="ECO:0000313" key="1">
    <source>
        <dbReference type="EMBL" id="TCT41185.1"/>
    </source>
</evidence>
<dbReference type="AlphaFoldDB" id="A0A4R3NUA6"/>
<name>A0A4R3NUA6_9HYPH</name>
<sequence length="154" mass="17541">MMSTKRDPSQMDFFSSPVFPTRDAVEQIDLDRFRARLKREMARAIREAPFDRPTIAARMAHYLGLPSISKATIDAYTAESKSGHDISLPRFKAFVRATGAVWLWDVIVSEDGLLLLQGDEARLAEIARLQQERKEIEGQLKALRSKPVTIRRAR</sequence>
<dbReference type="EMBL" id="SMAR01000007">
    <property type="protein sequence ID" value="TCT41185.1"/>
    <property type="molecule type" value="Genomic_DNA"/>
</dbReference>
<evidence type="ECO:0000313" key="2">
    <source>
        <dbReference type="Proteomes" id="UP000295097"/>
    </source>
</evidence>
<accession>A0A4R3NUA6</accession>
<gene>
    <name evidence="1" type="ORF">EDC90_1007162</name>
</gene>
<protein>
    <submittedName>
        <fullName evidence="1">Uncharacterized protein</fullName>
    </submittedName>
</protein>
<comment type="caution">
    <text evidence="1">The sequence shown here is derived from an EMBL/GenBank/DDBJ whole genome shotgun (WGS) entry which is preliminary data.</text>
</comment>